<reference evidence="1 2" key="1">
    <citation type="submission" date="2020-05" db="EMBL/GenBank/DDBJ databases">
        <title>Complete genome sequence of Deefgea sp. D17.</title>
        <authorList>
            <person name="Bae J.-W."/>
            <person name="Han J.E."/>
        </authorList>
    </citation>
    <scope>NUCLEOTIDE SEQUENCE [LARGE SCALE GENOMIC DNA]</scope>
    <source>
        <strain evidence="1 2">D17</strain>
    </source>
</reference>
<dbReference type="Gene3D" id="3.20.20.150">
    <property type="entry name" value="Divalent-metal-dependent TIM barrel enzymes"/>
    <property type="match status" value="1"/>
</dbReference>
<dbReference type="Proteomes" id="UP000504844">
    <property type="component" value="Chromosome"/>
</dbReference>
<keyword evidence="2" id="KW-1185">Reference proteome</keyword>
<dbReference type="KEGG" id="dee:HQN60_12800"/>
<dbReference type="NCBIfam" id="NF003818">
    <property type="entry name" value="PRK05409.1"/>
    <property type="match status" value="1"/>
</dbReference>
<evidence type="ECO:0000313" key="1">
    <source>
        <dbReference type="EMBL" id="QKJ67515.1"/>
    </source>
</evidence>
<name>A0A6M8SQN4_9NEIS</name>
<dbReference type="Pfam" id="PF05114">
    <property type="entry name" value="MbnB_TglH_ChrH"/>
    <property type="match status" value="1"/>
</dbReference>
<dbReference type="EMBL" id="CP054143">
    <property type="protein sequence ID" value="QKJ67515.1"/>
    <property type="molecule type" value="Genomic_DNA"/>
</dbReference>
<protein>
    <submittedName>
        <fullName evidence="1">DUF692 domain-containing protein</fullName>
    </submittedName>
</protein>
<evidence type="ECO:0000313" key="2">
    <source>
        <dbReference type="Proteomes" id="UP000504844"/>
    </source>
</evidence>
<dbReference type="AlphaFoldDB" id="A0A6M8SQN4"/>
<proteinExistence type="predicted"/>
<gene>
    <name evidence="1" type="ORF">HQN60_12800</name>
</gene>
<dbReference type="PANTHER" id="PTHR42194">
    <property type="entry name" value="UPF0276 PROTEIN HI_1600"/>
    <property type="match status" value="1"/>
</dbReference>
<dbReference type="InterPro" id="IPR007801">
    <property type="entry name" value="MbnB/TglH/ChrH"/>
</dbReference>
<sequence length="277" mass="30362">MLTTLPACAGLGLRSPHIQQVIHQRPPVSWWEVHSENYFGGGAPIAALEKIRADYPISLHGVAMGLGSPDALDTQHLTQLQQLVERIQPQAISEHLAWNRIAQRAYADLLPVPRVEGVIALISERINTVQARLQRPILLENVSSYIQFKEDQYLESEILAELVAQTGCGLLLDVNNLIVSQINLGIDPKIEIAHLPIQSIAEIHIAGFEVFSGVAIDTHGAAPLPATWQLLDLVLAQTGPIPVLLERDQNIPALADLMQDYQQLDAHCAAIWQGQVA</sequence>
<dbReference type="RefSeq" id="WP_173534017.1">
    <property type="nucleotide sequence ID" value="NZ_CP054143.1"/>
</dbReference>
<dbReference type="PANTHER" id="PTHR42194:SF1">
    <property type="entry name" value="UPF0276 PROTEIN HI_1600"/>
    <property type="match status" value="1"/>
</dbReference>
<accession>A0A6M8SQN4</accession>
<organism evidence="1 2">
    <name type="scientific">Deefgea piscis</name>
    <dbReference type="NCBI Taxonomy" id="2739061"/>
    <lineage>
        <taxon>Bacteria</taxon>
        <taxon>Pseudomonadati</taxon>
        <taxon>Pseudomonadota</taxon>
        <taxon>Betaproteobacteria</taxon>
        <taxon>Neisseriales</taxon>
        <taxon>Chitinibacteraceae</taxon>
        <taxon>Deefgea</taxon>
    </lineage>
</organism>